<evidence type="ECO:0000313" key="9">
    <source>
        <dbReference type="EMBL" id="RII00109.1"/>
    </source>
</evidence>
<evidence type="ECO:0000313" key="10">
    <source>
        <dbReference type="Proteomes" id="UP000266287"/>
    </source>
</evidence>
<sequence>MEFEERKKIRMHLDIAPLIDIVFLLLIFFMLTAHFIVQPGIEITLPTAKAAEPREAEDIIISITKENEIFLNDKWIDISELKDSLEEKLELSSKKTVILKADEKINLGLAVKIMDIAKQANAEELVISTKIVHQGIIEHQ</sequence>
<keyword evidence="7" id="KW-0813">Transport</keyword>
<comment type="caution">
    <text evidence="9">The sequence shown here is derived from an EMBL/GenBank/DDBJ whole genome shotgun (WGS) entry which is preliminary data.</text>
</comment>
<dbReference type="AlphaFoldDB" id="A0A399FXG5"/>
<keyword evidence="5 8" id="KW-1133">Transmembrane helix</keyword>
<proteinExistence type="inferred from homology"/>
<dbReference type="Gene3D" id="3.30.420.270">
    <property type="match status" value="1"/>
</dbReference>
<dbReference type="InterPro" id="IPR003400">
    <property type="entry name" value="ExbD"/>
</dbReference>
<dbReference type="Proteomes" id="UP000266287">
    <property type="component" value="Unassembled WGS sequence"/>
</dbReference>
<comment type="similarity">
    <text evidence="2 7">Belongs to the ExbD/TolR family.</text>
</comment>
<dbReference type="GO" id="GO:0005886">
    <property type="term" value="C:plasma membrane"/>
    <property type="evidence" value="ECO:0007669"/>
    <property type="project" value="UniProtKB-SubCell"/>
</dbReference>
<comment type="subcellular location">
    <subcellularLocation>
        <location evidence="1">Cell membrane</location>
        <topology evidence="1">Single-pass membrane protein</topology>
    </subcellularLocation>
    <subcellularLocation>
        <location evidence="7">Cell membrane</location>
        <topology evidence="7">Single-pass type II membrane protein</topology>
    </subcellularLocation>
</comment>
<dbReference type="GO" id="GO:0015031">
    <property type="term" value="P:protein transport"/>
    <property type="evidence" value="ECO:0007669"/>
    <property type="project" value="UniProtKB-KW"/>
</dbReference>
<keyword evidence="4 7" id="KW-0812">Transmembrane</keyword>
<keyword evidence="6 8" id="KW-0472">Membrane</keyword>
<evidence type="ECO:0000256" key="5">
    <source>
        <dbReference type="ARBA" id="ARBA00022989"/>
    </source>
</evidence>
<protein>
    <submittedName>
        <fullName evidence="9">Biopolymer transporter ExbD</fullName>
    </submittedName>
</protein>
<evidence type="ECO:0000256" key="8">
    <source>
        <dbReference type="SAM" id="Phobius"/>
    </source>
</evidence>
<organism evidence="9 10">
    <name type="scientific">candidate division NPL-UPA2 bacterium Unc8</name>
    <dbReference type="NCBI Taxonomy" id="1980939"/>
    <lineage>
        <taxon>Bacteria</taxon>
    </lineage>
</organism>
<accession>A0A399FXG5</accession>
<evidence type="ECO:0000256" key="6">
    <source>
        <dbReference type="ARBA" id="ARBA00023136"/>
    </source>
</evidence>
<keyword evidence="3" id="KW-1003">Cell membrane</keyword>
<dbReference type="PANTHER" id="PTHR30558">
    <property type="entry name" value="EXBD MEMBRANE COMPONENT OF PMF-DRIVEN MACROMOLECULE IMPORT SYSTEM"/>
    <property type="match status" value="1"/>
</dbReference>
<dbReference type="GO" id="GO:0022857">
    <property type="term" value="F:transmembrane transporter activity"/>
    <property type="evidence" value="ECO:0007669"/>
    <property type="project" value="InterPro"/>
</dbReference>
<dbReference type="Pfam" id="PF02472">
    <property type="entry name" value="ExbD"/>
    <property type="match status" value="1"/>
</dbReference>
<keyword evidence="7" id="KW-0653">Protein transport</keyword>
<evidence type="ECO:0000256" key="1">
    <source>
        <dbReference type="ARBA" id="ARBA00004162"/>
    </source>
</evidence>
<evidence type="ECO:0000256" key="2">
    <source>
        <dbReference type="ARBA" id="ARBA00005811"/>
    </source>
</evidence>
<gene>
    <name evidence="9" type="ORF">B9J77_03765</name>
</gene>
<evidence type="ECO:0000256" key="4">
    <source>
        <dbReference type="ARBA" id="ARBA00022692"/>
    </source>
</evidence>
<name>A0A399FXG5_UNCN2</name>
<reference evidence="9 10" key="1">
    <citation type="submission" date="2018-08" db="EMBL/GenBank/DDBJ databases">
        <title>Draft genome of candidate division NPL-UPA2 bacterium Unc8 that adapted to ultra-basic serpentinizing groundwater.</title>
        <authorList>
            <person name="Ishii S."/>
            <person name="Suzuki S."/>
            <person name="Nealson K.H."/>
        </authorList>
    </citation>
    <scope>NUCLEOTIDE SEQUENCE [LARGE SCALE GENOMIC DNA]</scope>
    <source>
        <strain evidence="9">Unc8</strain>
    </source>
</reference>
<dbReference type="EMBL" id="NDHY01000007">
    <property type="protein sequence ID" value="RII00109.1"/>
    <property type="molecule type" value="Genomic_DNA"/>
</dbReference>
<dbReference type="PANTHER" id="PTHR30558:SF7">
    <property type="entry name" value="TOL-PAL SYSTEM PROTEIN TOLR"/>
    <property type="match status" value="1"/>
</dbReference>
<feature type="transmembrane region" description="Helical" evidence="8">
    <location>
        <begin position="15"/>
        <end position="37"/>
    </location>
</feature>
<evidence type="ECO:0000256" key="3">
    <source>
        <dbReference type="ARBA" id="ARBA00022475"/>
    </source>
</evidence>
<evidence type="ECO:0000256" key="7">
    <source>
        <dbReference type="RuleBase" id="RU003879"/>
    </source>
</evidence>